<organism evidence="1 2">
    <name type="scientific">Zopfia rhizophila CBS 207.26</name>
    <dbReference type="NCBI Taxonomy" id="1314779"/>
    <lineage>
        <taxon>Eukaryota</taxon>
        <taxon>Fungi</taxon>
        <taxon>Dikarya</taxon>
        <taxon>Ascomycota</taxon>
        <taxon>Pezizomycotina</taxon>
        <taxon>Dothideomycetes</taxon>
        <taxon>Dothideomycetes incertae sedis</taxon>
        <taxon>Zopfiaceae</taxon>
        <taxon>Zopfia</taxon>
    </lineage>
</organism>
<proteinExistence type="predicted"/>
<evidence type="ECO:0000313" key="2">
    <source>
        <dbReference type="Proteomes" id="UP000800200"/>
    </source>
</evidence>
<evidence type="ECO:0000313" key="1">
    <source>
        <dbReference type="EMBL" id="KAF2188020.1"/>
    </source>
</evidence>
<protein>
    <submittedName>
        <fullName evidence="1">Uncharacterized protein</fullName>
    </submittedName>
</protein>
<name>A0A6A6ED37_9PEZI</name>
<accession>A0A6A6ED37</accession>
<dbReference type="OrthoDB" id="2439304at2759"/>
<dbReference type="Proteomes" id="UP000800200">
    <property type="component" value="Unassembled WGS sequence"/>
</dbReference>
<keyword evidence="2" id="KW-1185">Reference proteome</keyword>
<gene>
    <name evidence="1" type="ORF">K469DRAFT_748803</name>
</gene>
<sequence>MLTYRKLPERLYERYRRSDGGKSPPTKKARGQTTLLKEEYRISDRDATVCNKLLADVIYSSRVPFNFVENPAFKRFLKRIRLACDPPSRYRIAGPLLTEAYKEIKEKMEKALEKSPE</sequence>
<dbReference type="AlphaFoldDB" id="A0A6A6ED37"/>
<dbReference type="EMBL" id="ML994625">
    <property type="protein sequence ID" value="KAF2188020.1"/>
    <property type="molecule type" value="Genomic_DNA"/>
</dbReference>
<reference evidence="1" key="1">
    <citation type="journal article" date="2020" name="Stud. Mycol.">
        <title>101 Dothideomycetes genomes: a test case for predicting lifestyles and emergence of pathogens.</title>
        <authorList>
            <person name="Haridas S."/>
            <person name="Albert R."/>
            <person name="Binder M."/>
            <person name="Bloem J."/>
            <person name="Labutti K."/>
            <person name="Salamov A."/>
            <person name="Andreopoulos B."/>
            <person name="Baker S."/>
            <person name="Barry K."/>
            <person name="Bills G."/>
            <person name="Bluhm B."/>
            <person name="Cannon C."/>
            <person name="Castanera R."/>
            <person name="Culley D."/>
            <person name="Daum C."/>
            <person name="Ezra D."/>
            <person name="Gonzalez J."/>
            <person name="Henrissat B."/>
            <person name="Kuo A."/>
            <person name="Liang C."/>
            <person name="Lipzen A."/>
            <person name="Lutzoni F."/>
            <person name="Magnuson J."/>
            <person name="Mondo S."/>
            <person name="Nolan M."/>
            <person name="Ohm R."/>
            <person name="Pangilinan J."/>
            <person name="Park H.-J."/>
            <person name="Ramirez L."/>
            <person name="Alfaro M."/>
            <person name="Sun H."/>
            <person name="Tritt A."/>
            <person name="Yoshinaga Y."/>
            <person name="Zwiers L.-H."/>
            <person name="Turgeon B."/>
            <person name="Goodwin S."/>
            <person name="Spatafora J."/>
            <person name="Crous P."/>
            <person name="Grigoriev I."/>
        </authorList>
    </citation>
    <scope>NUCLEOTIDE SEQUENCE</scope>
    <source>
        <strain evidence="1">CBS 207.26</strain>
    </source>
</reference>